<evidence type="ECO:0000313" key="1">
    <source>
        <dbReference type="EMBL" id="AAO91531.1"/>
    </source>
</evidence>
<dbReference type="HOGENOM" id="CLU_3364489_0_0_6"/>
<sequence>MRSALKARWIPAFAGMTVKKINLGINFSILGWVFY</sequence>
<dbReference type="KEGG" id="cbu:CBU_2046"/>
<dbReference type="EnsemblBacteria" id="AAO91531">
    <property type="protein sequence ID" value="AAO91531"/>
    <property type="gene ID" value="CBU_2046"/>
</dbReference>
<reference evidence="1 2" key="1">
    <citation type="journal article" date="2003" name="Proc. Natl. Acad. Sci. U.S.A.">
        <title>Complete genome sequence of the Q-fever pathogen, Coxiella burnetii.</title>
        <authorList>
            <person name="Seshadri R."/>
            <person name="Paulsen I.T."/>
            <person name="Eisen J.A."/>
            <person name="Read T.D."/>
            <person name="Nelson K.E."/>
            <person name="Nelson W.C."/>
            <person name="Ward N.L."/>
            <person name="Tettelin H."/>
            <person name="Davidsen T.M."/>
            <person name="Beanan M.J."/>
            <person name="Deboy R.T."/>
            <person name="Daugherty S.C."/>
            <person name="Brinkac L.M."/>
            <person name="Madupu R."/>
            <person name="Dodson R.J."/>
            <person name="Khouri H.M."/>
            <person name="Lee K.H."/>
            <person name="Carty H.A."/>
            <person name="Scanlan D."/>
            <person name="Heinzen R.A."/>
            <person name="Thompson H.A."/>
            <person name="Samuel J.E."/>
            <person name="Fraser C.M."/>
            <person name="Heidelberg J.F."/>
        </authorList>
    </citation>
    <scope>NUCLEOTIDE SEQUENCE [LARGE SCALE GENOMIC DNA]</scope>
    <source>
        <strain evidence="2">RSA 493 / Nine Mile phase I</strain>
    </source>
</reference>
<keyword evidence="2" id="KW-1185">Reference proteome</keyword>
<reference evidence="1 2" key="2">
    <citation type="journal article" date="2009" name="Infect. Immun.">
        <title>Comparative genomics reveal extensive transposon-mediated genomic plasticity and diversity among potential effector proteins within the genus Coxiella.</title>
        <authorList>
            <person name="Beare P.A."/>
            <person name="Unsworth N."/>
            <person name="Andoh M."/>
            <person name="Voth D.E."/>
            <person name="Omsland A."/>
            <person name="Gilk S.D."/>
            <person name="Williams K.P."/>
            <person name="Sobral B.W."/>
            <person name="Kupko J.J.III."/>
            <person name="Porcella S.F."/>
            <person name="Samuel J.E."/>
            <person name="Heinzen R.A."/>
        </authorList>
    </citation>
    <scope>NUCLEOTIDE SEQUENCE [LARGE SCALE GENOMIC DNA]</scope>
    <source>
        <strain evidence="2">RSA 493 / Nine Mile phase I</strain>
    </source>
</reference>
<gene>
    <name evidence="1" type="ordered locus">CBU_2046</name>
</gene>
<accession>Q83A64</accession>
<proteinExistence type="predicted"/>
<name>Q83A64_COXBU</name>
<evidence type="ECO:0000313" key="2">
    <source>
        <dbReference type="Proteomes" id="UP000002671"/>
    </source>
</evidence>
<dbReference type="RefSeq" id="WP_010958620.1">
    <property type="nucleotide sequence ID" value="NC_002971.4"/>
</dbReference>
<dbReference type="AlphaFoldDB" id="Q83A64"/>
<dbReference type="STRING" id="227377.CBU_2046"/>
<protein>
    <submittedName>
        <fullName evidence="1">Uncharacterized protein</fullName>
    </submittedName>
</protein>
<dbReference type="EMBL" id="AE016828">
    <property type="protein sequence ID" value="AAO91531.1"/>
    <property type="molecule type" value="Genomic_DNA"/>
</dbReference>
<dbReference type="GeneID" id="1209959"/>
<dbReference type="RefSeq" id="NP_821017.1">
    <property type="nucleotide sequence ID" value="NC_002971.4"/>
</dbReference>
<dbReference type="Proteomes" id="UP000002671">
    <property type="component" value="Chromosome"/>
</dbReference>
<organism evidence="1 2">
    <name type="scientific">Coxiella burnetii (strain RSA 493 / Nine Mile phase I)</name>
    <dbReference type="NCBI Taxonomy" id="227377"/>
    <lineage>
        <taxon>Bacteria</taxon>
        <taxon>Pseudomonadati</taxon>
        <taxon>Pseudomonadota</taxon>
        <taxon>Gammaproteobacteria</taxon>
        <taxon>Legionellales</taxon>
        <taxon>Coxiellaceae</taxon>
        <taxon>Coxiella</taxon>
    </lineage>
</organism>